<dbReference type="GO" id="GO:0003848">
    <property type="term" value="F:2-amino-4-hydroxy-6-hydroxymethyldihydropteridine diphosphokinase activity"/>
    <property type="evidence" value="ECO:0007669"/>
    <property type="project" value="UniProtKB-EC"/>
</dbReference>
<dbReference type="PROSITE" id="PS00794">
    <property type="entry name" value="HPPK"/>
    <property type="match status" value="1"/>
</dbReference>
<evidence type="ECO:0000256" key="6">
    <source>
        <dbReference type="ARBA" id="ARBA00022741"/>
    </source>
</evidence>
<evidence type="ECO:0000256" key="4">
    <source>
        <dbReference type="ARBA" id="ARBA00016218"/>
    </source>
</evidence>
<evidence type="ECO:0000256" key="1">
    <source>
        <dbReference type="ARBA" id="ARBA00005051"/>
    </source>
</evidence>
<dbReference type="GO" id="GO:0046654">
    <property type="term" value="P:tetrahydrofolate biosynthetic process"/>
    <property type="evidence" value="ECO:0007669"/>
    <property type="project" value="UniProtKB-UniPathway"/>
</dbReference>
<evidence type="ECO:0000256" key="8">
    <source>
        <dbReference type="ARBA" id="ARBA00022840"/>
    </source>
</evidence>
<dbReference type="PANTHER" id="PTHR43071:SF1">
    <property type="entry name" value="2-AMINO-4-HYDROXY-6-HYDROXYMETHYLDIHYDROPTERIDINE PYROPHOSPHOKINASE"/>
    <property type="match status" value="1"/>
</dbReference>
<keyword evidence="15" id="KW-1185">Reference proteome</keyword>
<name>A0A514BQV4_9GAMM</name>
<evidence type="ECO:0000256" key="2">
    <source>
        <dbReference type="ARBA" id="ARBA00005810"/>
    </source>
</evidence>
<dbReference type="CDD" id="cd00483">
    <property type="entry name" value="HPPK"/>
    <property type="match status" value="1"/>
</dbReference>
<dbReference type="GO" id="GO:0046656">
    <property type="term" value="P:folic acid biosynthetic process"/>
    <property type="evidence" value="ECO:0007669"/>
    <property type="project" value="UniProtKB-KW"/>
</dbReference>
<dbReference type="SUPFAM" id="SSF55083">
    <property type="entry name" value="6-hydroxymethyl-7,8-dihydropterin pyrophosphokinase, HPPK"/>
    <property type="match status" value="1"/>
</dbReference>
<keyword evidence="8" id="KW-0067">ATP-binding</keyword>
<evidence type="ECO:0000256" key="12">
    <source>
        <dbReference type="ARBA" id="ARBA00033413"/>
    </source>
</evidence>
<keyword evidence="7 14" id="KW-0418">Kinase</keyword>
<dbReference type="EMBL" id="CP041242">
    <property type="protein sequence ID" value="QDH69774.1"/>
    <property type="molecule type" value="Genomic_DNA"/>
</dbReference>
<dbReference type="GO" id="GO:0005524">
    <property type="term" value="F:ATP binding"/>
    <property type="evidence" value="ECO:0007669"/>
    <property type="project" value="UniProtKB-KW"/>
</dbReference>
<dbReference type="RefSeq" id="WP_141623114.1">
    <property type="nucleotide sequence ID" value="NZ_CP041242.1"/>
</dbReference>
<evidence type="ECO:0000256" key="9">
    <source>
        <dbReference type="ARBA" id="ARBA00022909"/>
    </source>
</evidence>
<evidence type="ECO:0000313" key="14">
    <source>
        <dbReference type="EMBL" id="QDH69774.1"/>
    </source>
</evidence>
<evidence type="ECO:0000256" key="10">
    <source>
        <dbReference type="ARBA" id="ARBA00029409"/>
    </source>
</evidence>
<dbReference type="PANTHER" id="PTHR43071">
    <property type="entry name" value="2-AMINO-4-HYDROXY-6-HYDROXYMETHYLDIHYDROPTERIDINE PYROPHOSPHOKINASE"/>
    <property type="match status" value="1"/>
</dbReference>
<feature type="domain" description="7,8-dihydro-6-hydroxymethylpterin-pyrophosphokinase" evidence="13">
    <location>
        <begin position="94"/>
        <end position="105"/>
    </location>
</feature>
<evidence type="ECO:0000313" key="15">
    <source>
        <dbReference type="Proteomes" id="UP000317199"/>
    </source>
</evidence>
<comment type="function">
    <text evidence="10">Catalyzes the transfer of pyrophosphate from adenosine triphosphate (ATP) to 6-hydroxymethyl-7,8-dihydropterin, an enzymatic step in folate biosynthesis pathway.</text>
</comment>
<proteinExistence type="inferred from homology"/>
<comment type="similarity">
    <text evidence="2">Belongs to the HPPK family.</text>
</comment>
<dbReference type="KEGG" id="lyj:FKV23_06445"/>
<keyword evidence="9" id="KW-0289">Folate biosynthesis</keyword>
<evidence type="ECO:0000256" key="11">
    <source>
        <dbReference type="ARBA" id="ARBA00029766"/>
    </source>
</evidence>
<organism evidence="14 15">
    <name type="scientific">Marilutibacter alkalisoli</name>
    <dbReference type="NCBI Taxonomy" id="2591633"/>
    <lineage>
        <taxon>Bacteria</taxon>
        <taxon>Pseudomonadati</taxon>
        <taxon>Pseudomonadota</taxon>
        <taxon>Gammaproteobacteria</taxon>
        <taxon>Lysobacterales</taxon>
        <taxon>Lysobacteraceae</taxon>
        <taxon>Marilutibacter</taxon>
    </lineage>
</organism>
<dbReference type="Pfam" id="PF01288">
    <property type="entry name" value="HPPK"/>
    <property type="match status" value="1"/>
</dbReference>
<dbReference type="Proteomes" id="UP000317199">
    <property type="component" value="Chromosome"/>
</dbReference>
<evidence type="ECO:0000259" key="13">
    <source>
        <dbReference type="PROSITE" id="PS00794"/>
    </source>
</evidence>
<evidence type="ECO:0000256" key="3">
    <source>
        <dbReference type="ARBA" id="ARBA00013253"/>
    </source>
</evidence>
<dbReference type="NCBIfam" id="TIGR01498">
    <property type="entry name" value="folK"/>
    <property type="match status" value="1"/>
</dbReference>
<dbReference type="UniPathway" id="UPA00077">
    <property type="reaction ID" value="UER00155"/>
</dbReference>
<dbReference type="GO" id="GO:0016301">
    <property type="term" value="F:kinase activity"/>
    <property type="evidence" value="ECO:0007669"/>
    <property type="project" value="UniProtKB-KW"/>
</dbReference>
<protein>
    <recommendedName>
        <fullName evidence="4">2-amino-4-hydroxy-6-hydroxymethyldihydropteridine pyrophosphokinase</fullName>
        <ecNumber evidence="3">2.7.6.3</ecNumber>
    </recommendedName>
    <alternativeName>
        <fullName evidence="11">6-hydroxymethyl-7,8-dihydropterin pyrophosphokinase</fullName>
    </alternativeName>
    <alternativeName>
        <fullName evidence="12">7,8-dihydro-6-hydroxymethylpterin-pyrophosphokinase</fullName>
    </alternativeName>
</protein>
<evidence type="ECO:0000256" key="5">
    <source>
        <dbReference type="ARBA" id="ARBA00022679"/>
    </source>
</evidence>
<sequence>MNSPVVACIGLGGNVGDAAGTVRAAFDALAGLPGSRLLATSRLYRTPAWGLTDQPDFINAAAVLETTLAPQALLAAMLGVERAAGRDRSDDMPRWGPRTLDLDLLLYGDAVLDLPGLQVPHPRLLERAFALVPLVEAAPDVLIPGIGPARDALARMDAGDIEALTYPEPDVAP</sequence>
<keyword evidence="5 14" id="KW-0808">Transferase</keyword>
<evidence type="ECO:0000256" key="7">
    <source>
        <dbReference type="ARBA" id="ARBA00022777"/>
    </source>
</evidence>
<accession>A0A514BQV4</accession>
<dbReference type="Gene3D" id="3.30.70.560">
    <property type="entry name" value="7,8-Dihydro-6-hydroxymethylpterin-pyrophosphokinase HPPK"/>
    <property type="match status" value="1"/>
</dbReference>
<dbReference type="EC" id="2.7.6.3" evidence="3"/>
<reference evidence="14 15" key="1">
    <citation type="submission" date="2019-06" db="EMBL/GenBank/DDBJ databases">
        <title>Lysobacter alkalisoli sp. nov. isolated from saline-alkali soil.</title>
        <authorList>
            <person name="Sun J.-Q."/>
            <person name="Xu L."/>
        </authorList>
    </citation>
    <scope>NUCLEOTIDE SEQUENCE [LARGE SCALE GENOMIC DNA]</scope>
    <source>
        <strain evidence="14 15">SJ-36</strain>
    </source>
</reference>
<dbReference type="InterPro" id="IPR000550">
    <property type="entry name" value="Hppk"/>
</dbReference>
<dbReference type="OrthoDB" id="9808041at2"/>
<comment type="pathway">
    <text evidence="1">Cofactor biosynthesis; tetrahydrofolate biosynthesis; 2-amino-4-hydroxy-6-hydroxymethyl-7,8-dihydropteridine diphosphate from 7,8-dihydroneopterin triphosphate: step 4/4.</text>
</comment>
<dbReference type="InterPro" id="IPR035907">
    <property type="entry name" value="Hppk_sf"/>
</dbReference>
<gene>
    <name evidence="14" type="primary">folK</name>
    <name evidence="14" type="ORF">FKV23_06445</name>
</gene>
<dbReference type="AlphaFoldDB" id="A0A514BQV4"/>
<keyword evidence="6" id="KW-0547">Nucleotide-binding</keyword>